<dbReference type="Pfam" id="PF08284">
    <property type="entry name" value="RVP_2"/>
    <property type="match status" value="1"/>
</dbReference>
<gene>
    <name evidence="1" type="ORF">L3X38_037028</name>
</gene>
<proteinExistence type="predicted"/>
<dbReference type="InterPro" id="IPR021109">
    <property type="entry name" value="Peptidase_aspartic_dom_sf"/>
</dbReference>
<dbReference type="Gene3D" id="2.40.70.10">
    <property type="entry name" value="Acid Proteases"/>
    <property type="match status" value="1"/>
</dbReference>
<dbReference type="Proteomes" id="UP001054821">
    <property type="component" value="Chromosome 7"/>
</dbReference>
<dbReference type="AlphaFoldDB" id="A0AAD4V3V3"/>
<name>A0AAD4V3V3_PRUDU</name>
<evidence type="ECO:0008006" key="3">
    <source>
        <dbReference type="Google" id="ProtNLM"/>
    </source>
</evidence>
<keyword evidence="2" id="KW-1185">Reference proteome</keyword>
<reference evidence="1 2" key="1">
    <citation type="journal article" date="2022" name="G3 (Bethesda)">
        <title>Whole-genome sequence and methylome profiling of the almond [Prunus dulcis (Mill.) D.A. Webb] cultivar 'Nonpareil'.</title>
        <authorList>
            <person name="D'Amico-Willman K.M."/>
            <person name="Ouma W.Z."/>
            <person name="Meulia T."/>
            <person name="Sideli G.M."/>
            <person name="Gradziel T.M."/>
            <person name="Fresnedo-Ramirez J."/>
        </authorList>
    </citation>
    <scope>NUCLEOTIDE SEQUENCE [LARGE SCALE GENOMIC DNA]</scope>
    <source>
        <strain evidence="1">Clone GOH B32 T37-40</strain>
    </source>
</reference>
<evidence type="ECO:0000313" key="1">
    <source>
        <dbReference type="EMBL" id="KAI5317321.1"/>
    </source>
</evidence>
<protein>
    <recommendedName>
        <fullName evidence="3">Reverse transcriptase domain-containing protein</fullName>
    </recommendedName>
</protein>
<organism evidence="1 2">
    <name type="scientific">Prunus dulcis</name>
    <name type="common">Almond</name>
    <name type="synonym">Amygdalus dulcis</name>
    <dbReference type="NCBI Taxonomy" id="3755"/>
    <lineage>
        <taxon>Eukaryota</taxon>
        <taxon>Viridiplantae</taxon>
        <taxon>Streptophyta</taxon>
        <taxon>Embryophyta</taxon>
        <taxon>Tracheophyta</taxon>
        <taxon>Spermatophyta</taxon>
        <taxon>Magnoliopsida</taxon>
        <taxon>eudicotyledons</taxon>
        <taxon>Gunneridae</taxon>
        <taxon>Pentapetalae</taxon>
        <taxon>rosids</taxon>
        <taxon>fabids</taxon>
        <taxon>Rosales</taxon>
        <taxon>Rosaceae</taxon>
        <taxon>Amygdaloideae</taxon>
        <taxon>Amygdaleae</taxon>
        <taxon>Prunus</taxon>
    </lineage>
</organism>
<comment type="caution">
    <text evidence="1">The sequence shown here is derived from an EMBL/GenBank/DDBJ whole genome shotgun (WGS) entry which is preliminary data.</text>
</comment>
<accession>A0AAD4V3V3</accession>
<sequence length="126" mass="14396">MSQQEVQPSPEVIIGVRLSALWNELAISVPTGDVFMVGAVYRDSMVLVGDVFLETNLIPLDMVEFDVIMSMDWLAKHRASVDCFQKEVIFRSPERLEVTFYGIPGAREFLDVFPKDLLRLPPHWEI</sequence>
<dbReference type="EMBL" id="JAJFAZ020000007">
    <property type="protein sequence ID" value="KAI5317321.1"/>
    <property type="molecule type" value="Genomic_DNA"/>
</dbReference>
<evidence type="ECO:0000313" key="2">
    <source>
        <dbReference type="Proteomes" id="UP001054821"/>
    </source>
</evidence>